<keyword evidence="11 16" id="KW-0472">Membrane</keyword>
<dbReference type="FunFam" id="2.60.40.10:FF:000304">
    <property type="entry name" value="Nectin cell adhesion molecule 1"/>
    <property type="match status" value="1"/>
</dbReference>
<keyword evidence="12" id="KW-1015">Disulfide bond</keyword>
<dbReference type="GO" id="GO:0043296">
    <property type="term" value="C:apical junction complex"/>
    <property type="evidence" value="ECO:0007669"/>
    <property type="project" value="TreeGrafter"/>
</dbReference>
<keyword evidence="7" id="KW-0677">Repeat</keyword>
<keyword evidence="14" id="KW-0393">Immunoglobulin domain</keyword>
<reference evidence="19" key="1">
    <citation type="journal article" date="2014" name="Nature">
        <title>Elephant shark genome provides unique insights into gnathostome evolution.</title>
        <authorList>
            <consortium name="International Elephant Shark Genome Sequencing Consortium"/>
            <person name="Venkatesh B."/>
            <person name="Lee A.P."/>
            <person name="Ravi V."/>
            <person name="Maurya A.K."/>
            <person name="Lian M.M."/>
            <person name="Swann J.B."/>
            <person name="Ohta Y."/>
            <person name="Flajnik M.F."/>
            <person name="Sutoh Y."/>
            <person name="Kasahara M."/>
            <person name="Hoon S."/>
            <person name="Gangu V."/>
            <person name="Roy S.W."/>
            <person name="Irimia M."/>
            <person name="Korzh V."/>
            <person name="Kondrychyn I."/>
            <person name="Lim Z.W."/>
            <person name="Tay B.H."/>
            <person name="Tohari S."/>
            <person name="Kong K.W."/>
            <person name="Ho S."/>
            <person name="Lorente-Galdos B."/>
            <person name="Quilez J."/>
            <person name="Marques-Bonet T."/>
            <person name="Raney B.J."/>
            <person name="Ingham P.W."/>
            <person name="Tay A."/>
            <person name="Hillier L.W."/>
            <person name="Minx P."/>
            <person name="Boehm T."/>
            <person name="Wilson R.K."/>
            <person name="Brenner S."/>
            <person name="Warren W.C."/>
        </authorList>
    </citation>
    <scope>NUCLEOTIDE SEQUENCE</scope>
    <source>
        <tissue evidence="19">Testis</tissue>
    </source>
</reference>
<keyword evidence="10 16" id="KW-1133">Transmembrane helix</keyword>
<dbReference type="SUPFAM" id="SSF48726">
    <property type="entry name" value="Immunoglobulin"/>
    <property type="match status" value="3"/>
</dbReference>
<evidence type="ECO:0000256" key="3">
    <source>
        <dbReference type="ARBA" id="ARBA00007810"/>
    </source>
</evidence>
<evidence type="ECO:0000256" key="16">
    <source>
        <dbReference type="SAM" id="Phobius"/>
    </source>
</evidence>
<dbReference type="AlphaFoldDB" id="V9KBR1"/>
<evidence type="ECO:0000256" key="9">
    <source>
        <dbReference type="ARBA" id="ARBA00022949"/>
    </source>
</evidence>
<feature type="domain" description="Ig-like" evidence="18">
    <location>
        <begin position="243"/>
        <end position="328"/>
    </location>
</feature>
<keyword evidence="6 17" id="KW-0732">Signal</keyword>
<keyword evidence="19" id="KW-0675">Receptor</keyword>
<keyword evidence="4" id="KW-1003">Cell membrane</keyword>
<organism evidence="19">
    <name type="scientific">Callorhinchus milii</name>
    <name type="common">Ghost shark</name>
    <dbReference type="NCBI Taxonomy" id="7868"/>
    <lineage>
        <taxon>Eukaryota</taxon>
        <taxon>Metazoa</taxon>
        <taxon>Chordata</taxon>
        <taxon>Craniata</taxon>
        <taxon>Vertebrata</taxon>
        <taxon>Chondrichthyes</taxon>
        <taxon>Holocephali</taxon>
        <taxon>Chimaeriformes</taxon>
        <taxon>Callorhinchidae</taxon>
        <taxon>Callorhinchus</taxon>
    </lineage>
</organism>
<keyword evidence="13" id="KW-0325">Glycoprotein</keyword>
<dbReference type="GO" id="GO:0005886">
    <property type="term" value="C:plasma membrane"/>
    <property type="evidence" value="ECO:0007669"/>
    <property type="project" value="UniProtKB-SubCell"/>
</dbReference>
<dbReference type="Pfam" id="PF08205">
    <property type="entry name" value="C2-set_2"/>
    <property type="match status" value="1"/>
</dbReference>
<evidence type="ECO:0000256" key="10">
    <source>
        <dbReference type="ARBA" id="ARBA00022989"/>
    </source>
</evidence>
<proteinExistence type="evidence at transcript level"/>
<dbReference type="Gene3D" id="2.60.40.10">
    <property type="entry name" value="Immunoglobulins"/>
    <property type="match status" value="3"/>
</dbReference>
<dbReference type="EMBL" id="JW863117">
    <property type="protein sequence ID" value="AFO95634.1"/>
    <property type="molecule type" value="mRNA"/>
</dbReference>
<evidence type="ECO:0000256" key="7">
    <source>
        <dbReference type="ARBA" id="ARBA00022737"/>
    </source>
</evidence>
<evidence type="ECO:0000256" key="13">
    <source>
        <dbReference type="ARBA" id="ARBA00023180"/>
    </source>
</evidence>
<dbReference type="GO" id="GO:0007157">
    <property type="term" value="P:heterophilic cell-cell adhesion via plasma membrane cell adhesion molecules"/>
    <property type="evidence" value="ECO:0007669"/>
    <property type="project" value="TreeGrafter"/>
</dbReference>
<feature type="transmembrane region" description="Helical" evidence="16">
    <location>
        <begin position="379"/>
        <end position="402"/>
    </location>
</feature>
<dbReference type="InterPro" id="IPR003598">
    <property type="entry name" value="Ig_sub2"/>
</dbReference>
<comment type="similarity">
    <text evidence="3">Belongs to the nectin family.</text>
</comment>
<evidence type="ECO:0000313" key="19">
    <source>
        <dbReference type="EMBL" id="AFO95634.1"/>
    </source>
</evidence>
<dbReference type="InterPro" id="IPR013783">
    <property type="entry name" value="Ig-like_fold"/>
</dbReference>
<dbReference type="GO" id="GO:0005912">
    <property type="term" value="C:adherens junction"/>
    <property type="evidence" value="ECO:0007669"/>
    <property type="project" value="UniProtKB-SubCell"/>
</dbReference>
<feature type="domain" description="Ig-like" evidence="18">
    <location>
        <begin position="143"/>
        <end position="234"/>
    </location>
</feature>
<evidence type="ECO:0000259" key="18">
    <source>
        <dbReference type="PROSITE" id="PS50835"/>
    </source>
</evidence>
<evidence type="ECO:0000256" key="5">
    <source>
        <dbReference type="ARBA" id="ARBA00022692"/>
    </source>
</evidence>
<dbReference type="InterPro" id="IPR013106">
    <property type="entry name" value="Ig_V-set"/>
</dbReference>
<evidence type="ECO:0000256" key="14">
    <source>
        <dbReference type="ARBA" id="ARBA00023319"/>
    </source>
</evidence>
<dbReference type="GO" id="GO:0007156">
    <property type="term" value="P:homophilic cell adhesion via plasma membrane adhesion molecules"/>
    <property type="evidence" value="ECO:0007669"/>
    <property type="project" value="TreeGrafter"/>
</dbReference>
<dbReference type="InterPro" id="IPR003599">
    <property type="entry name" value="Ig_sub"/>
</dbReference>
<dbReference type="PANTHER" id="PTHR23277">
    <property type="entry name" value="NECTIN-RELATED"/>
    <property type="match status" value="1"/>
</dbReference>
<feature type="signal peptide" evidence="17">
    <location>
        <begin position="1"/>
        <end position="31"/>
    </location>
</feature>
<evidence type="ECO:0000256" key="4">
    <source>
        <dbReference type="ARBA" id="ARBA00022475"/>
    </source>
</evidence>
<dbReference type="SMART" id="SM00408">
    <property type="entry name" value="IGc2"/>
    <property type="match status" value="2"/>
</dbReference>
<dbReference type="InterPro" id="IPR036179">
    <property type="entry name" value="Ig-like_dom_sf"/>
</dbReference>
<dbReference type="Pfam" id="PF13927">
    <property type="entry name" value="Ig_3"/>
    <property type="match status" value="1"/>
</dbReference>
<dbReference type="PANTHER" id="PTHR23277:SF12">
    <property type="entry name" value="NECTIN-3"/>
    <property type="match status" value="1"/>
</dbReference>
<keyword evidence="5 16" id="KW-0812">Transmembrane</keyword>
<evidence type="ECO:0000256" key="17">
    <source>
        <dbReference type="SAM" id="SignalP"/>
    </source>
</evidence>
<dbReference type="InterPro" id="IPR051427">
    <property type="entry name" value="Nectin/Nectin-like"/>
</dbReference>
<evidence type="ECO:0000256" key="11">
    <source>
        <dbReference type="ARBA" id="ARBA00023136"/>
    </source>
</evidence>
<dbReference type="InterPro" id="IPR007110">
    <property type="entry name" value="Ig-like_dom"/>
</dbReference>
<evidence type="ECO:0000256" key="15">
    <source>
        <dbReference type="ARBA" id="ARBA00082570"/>
    </source>
</evidence>
<keyword evidence="9" id="KW-0965">Cell junction</keyword>
<evidence type="ECO:0000256" key="8">
    <source>
        <dbReference type="ARBA" id="ARBA00022889"/>
    </source>
</evidence>
<sequence length="529" mass="59323">MARTRPLQTLVPPGMWVWFPLGLLLLRGALTEPVVKQKVSAVLGKNVTLQCLVTVKETVTQMTWEKEESGSTETVAVFNPEYGISIIGSYIRRVHFTNPSLMDATILITDVGFSDSGSYVCKVATFPLGNYQGTTTVTVIVEPTITVTGGPDPLVDGANETVAAVCTAANGKPEAVVSWETNLIGEQEQTKITAANKTVTVINKFKIIPSRFVRKRPITCVIKHPTLNSSARIQHILDVQYAPEVTVMGYDGNWFVGRVNVQLRCKADANPSPHTYIWSRLDHQLPEDLLIENDTLTFSRPLTHNDSGIYVCEVVNVHGLRKRQKVVQIRDPPTTTPLSTTAPPSYSTGGITSVSVLPRILPVAPSTLASMKSEHLGTIIGGVVGGTLFLVLAVIIIAMFFLRRRRTFRGDYYTKQYTGTIDIQKDSQMDVLASNRIEPYTDYEKSERKLEPNNLFQDYPKEVHKIEWRNEDNINNRYMEGMEMPVDYYEDRKIPTVPQYLNDDYYDENEDDLVSHLDGSVISRREWYV</sequence>
<evidence type="ECO:0000256" key="2">
    <source>
        <dbReference type="ARBA" id="ARBA00004536"/>
    </source>
</evidence>
<accession>V9KBR1</accession>
<dbReference type="PROSITE" id="PS50835">
    <property type="entry name" value="IG_LIKE"/>
    <property type="match status" value="3"/>
</dbReference>
<evidence type="ECO:0000256" key="1">
    <source>
        <dbReference type="ARBA" id="ARBA00004251"/>
    </source>
</evidence>
<dbReference type="SMART" id="SM00409">
    <property type="entry name" value="IG"/>
    <property type="match status" value="2"/>
</dbReference>
<name>V9KBR1_CALMI</name>
<dbReference type="Pfam" id="PF07686">
    <property type="entry name" value="V-set"/>
    <property type="match status" value="1"/>
</dbReference>
<evidence type="ECO:0000256" key="6">
    <source>
        <dbReference type="ARBA" id="ARBA00022729"/>
    </source>
</evidence>
<evidence type="ECO:0000256" key="12">
    <source>
        <dbReference type="ARBA" id="ARBA00023157"/>
    </source>
</evidence>
<protein>
    <recommendedName>
        <fullName evidence="15">Nectin cell adhesion molecule 3</fullName>
    </recommendedName>
</protein>
<feature type="chain" id="PRO_5004777687" description="Nectin cell adhesion molecule 3" evidence="17">
    <location>
        <begin position="32"/>
        <end position="529"/>
    </location>
</feature>
<comment type="subcellular location">
    <subcellularLocation>
        <location evidence="2">Cell junction</location>
        <location evidence="2">Adherens junction</location>
    </subcellularLocation>
    <subcellularLocation>
        <location evidence="1">Cell membrane</location>
        <topology evidence="1">Single-pass type I membrane protein</topology>
    </subcellularLocation>
</comment>
<dbReference type="FunFam" id="2.60.40.10:FF:000298">
    <property type="entry name" value="Nectin cell adhesion molecule 3"/>
    <property type="match status" value="1"/>
</dbReference>
<feature type="domain" description="Ig-like" evidence="18">
    <location>
        <begin position="33"/>
        <end position="138"/>
    </location>
</feature>
<dbReference type="InterPro" id="IPR013162">
    <property type="entry name" value="CD80_C2-set"/>
</dbReference>
<keyword evidence="8" id="KW-0130">Cell adhesion</keyword>